<sequence length="32" mass="3645">MEAIGEKKGGVGKDFYQMLPNSKRFSSLKNFH</sequence>
<accession>A0A840V158</accession>
<keyword evidence="2" id="KW-1185">Reference proteome</keyword>
<dbReference type="AlphaFoldDB" id="A0A840V158"/>
<dbReference type="Proteomes" id="UP000557717">
    <property type="component" value="Unassembled WGS sequence"/>
</dbReference>
<name>A0A840V158_9BACT</name>
<organism evidence="1 2">
    <name type="scientific">Haloferula luteola</name>
    <dbReference type="NCBI Taxonomy" id="595692"/>
    <lineage>
        <taxon>Bacteria</taxon>
        <taxon>Pseudomonadati</taxon>
        <taxon>Verrucomicrobiota</taxon>
        <taxon>Verrucomicrobiia</taxon>
        <taxon>Verrucomicrobiales</taxon>
        <taxon>Verrucomicrobiaceae</taxon>
        <taxon>Haloferula</taxon>
    </lineage>
</organism>
<reference evidence="1 2" key="1">
    <citation type="submission" date="2020-08" db="EMBL/GenBank/DDBJ databases">
        <title>Genomic Encyclopedia of Type Strains, Phase IV (KMG-IV): sequencing the most valuable type-strain genomes for metagenomic binning, comparative biology and taxonomic classification.</title>
        <authorList>
            <person name="Goeker M."/>
        </authorList>
    </citation>
    <scope>NUCLEOTIDE SEQUENCE [LARGE SCALE GENOMIC DNA]</scope>
    <source>
        <strain evidence="1 2">YC6886</strain>
    </source>
</reference>
<protein>
    <submittedName>
        <fullName evidence="1">Uncharacterized protein</fullName>
    </submittedName>
</protein>
<evidence type="ECO:0000313" key="1">
    <source>
        <dbReference type="EMBL" id="MBB5351725.1"/>
    </source>
</evidence>
<evidence type="ECO:0000313" key="2">
    <source>
        <dbReference type="Proteomes" id="UP000557717"/>
    </source>
</evidence>
<comment type="caution">
    <text evidence="1">The sequence shown here is derived from an EMBL/GenBank/DDBJ whole genome shotgun (WGS) entry which is preliminary data.</text>
</comment>
<dbReference type="EMBL" id="JACHFD010000008">
    <property type="protein sequence ID" value="MBB5351725.1"/>
    <property type="molecule type" value="Genomic_DNA"/>
</dbReference>
<gene>
    <name evidence="1" type="ORF">HNR46_001964</name>
</gene>
<proteinExistence type="predicted"/>